<dbReference type="PRINTS" id="PR00707">
    <property type="entry name" value="UBCTHYDRLASE"/>
</dbReference>
<dbReference type="Gene3D" id="3.40.532.10">
    <property type="entry name" value="Peptidase C12, ubiquitin carboxyl-terminal hydrolase"/>
    <property type="match status" value="1"/>
</dbReference>
<dbReference type="GeneID" id="14871341"/>
<dbReference type="GO" id="GO:0005737">
    <property type="term" value="C:cytoplasm"/>
    <property type="evidence" value="ECO:0007669"/>
    <property type="project" value="TreeGrafter"/>
</dbReference>
<dbReference type="STRING" id="1054147.F4PYQ1"/>
<dbReference type="CDD" id="cd09616">
    <property type="entry name" value="Peptidase_C12_UCH_L1_L3"/>
    <property type="match status" value="1"/>
</dbReference>
<reference evidence="12" key="1">
    <citation type="journal article" date="2011" name="Genome Res.">
        <title>Phylogeny-wide analysis of social amoeba genomes highlights ancient origins for complex intercellular communication.</title>
        <authorList>
            <person name="Heidel A.J."/>
            <person name="Lawal H.M."/>
            <person name="Felder M."/>
            <person name="Schilde C."/>
            <person name="Helps N.R."/>
            <person name="Tunggal B."/>
            <person name="Rivero F."/>
            <person name="John U."/>
            <person name="Schleicher M."/>
            <person name="Eichinger L."/>
            <person name="Platzer M."/>
            <person name="Noegel A.A."/>
            <person name="Schaap P."/>
            <person name="Gloeckner G."/>
        </authorList>
    </citation>
    <scope>NUCLEOTIDE SEQUENCE [LARGE SCALE GENOMIC DNA]</scope>
    <source>
        <strain evidence="12">SH3</strain>
    </source>
</reference>
<name>F4PYQ1_CACFS</name>
<dbReference type="EMBL" id="GL883015">
    <property type="protein sequence ID" value="EGG19317.1"/>
    <property type="molecule type" value="Genomic_DNA"/>
</dbReference>
<evidence type="ECO:0000256" key="5">
    <source>
        <dbReference type="ARBA" id="ARBA00022801"/>
    </source>
</evidence>
<evidence type="ECO:0000256" key="4">
    <source>
        <dbReference type="ARBA" id="ARBA00022786"/>
    </source>
</evidence>
<sequence length="270" mass="30837">MSQTTTTAPPTTTTTETSEQDKELYETQKNWIPLEANPEVLTSFMHNLGVSEKWQFCDIYGLDQDLLDMVPKSCAAVLLLFPITSDYEEKRYQQEDEITKNGQLVSEKVYFMKQIVGNACGTIAIIHSVLNNSNVIEFKDGFFKNFLQKTSSLNVDERAKALLHNPELERSHEISANQGQSVVPDEDEPVILHFVAFVNVDGHLYELDGRKPFPINHSTSSKETFLGDVVKVLQKMIDDNPTEIRFNLMGLVKEEEEEEEKEKEEEKKEN</sequence>
<evidence type="ECO:0000256" key="2">
    <source>
        <dbReference type="ARBA" id="ARBA00009326"/>
    </source>
</evidence>
<evidence type="ECO:0000256" key="3">
    <source>
        <dbReference type="ARBA" id="ARBA00022670"/>
    </source>
</evidence>
<evidence type="ECO:0000256" key="9">
    <source>
        <dbReference type="SAM" id="MobiDB-lite"/>
    </source>
</evidence>
<dbReference type="PANTHER" id="PTHR10589">
    <property type="entry name" value="UBIQUITIN CARBOXYL-TERMINAL HYDROLASE"/>
    <property type="match status" value="1"/>
</dbReference>
<dbReference type="OrthoDB" id="427186at2759"/>
<feature type="compositionally biased region" description="Low complexity" evidence="9">
    <location>
        <begin position="1"/>
        <end position="17"/>
    </location>
</feature>
<dbReference type="AlphaFoldDB" id="F4PYQ1"/>
<keyword evidence="3 7" id="KW-0645">Protease</keyword>
<dbReference type="PROSITE" id="PS52048">
    <property type="entry name" value="UCH_DOMAIN"/>
    <property type="match status" value="1"/>
</dbReference>
<dbReference type="InterPro" id="IPR036959">
    <property type="entry name" value="Peptidase_C12_UCH_sf"/>
</dbReference>
<dbReference type="OMA" id="IDLHYVC"/>
<dbReference type="KEGG" id="dfa:DFA_02104"/>
<dbReference type="InterPro" id="IPR001578">
    <property type="entry name" value="Peptidase_C12_UCH"/>
</dbReference>
<dbReference type="PANTHER" id="PTHR10589:SF17">
    <property type="entry name" value="UBIQUITIN CARBOXYL-TERMINAL HYDROLASE"/>
    <property type="match status" value="1"/>
</dbReference>
<evidence type="ECO:0000256" key="8">
    <source>
        <dbReference type="RuleBase" id="RU361215"/>
    </source>
</evidence>
<feature type="domain" description="UCH catalytic" evidence="10">
    <location>
        <begin position="30"/>
        <end position="253"/>
    </location>
</feature>
<gene>
    <name evidence="11" type="primary">uch1</name>
    <name evidence="11" type="ORF">DFA_02104</name>
</gene>
<evidence type="ECO:0000256" key="6">
    <source>
        <dbReference type="ARBA" id="ARBA00022807"/>
    </source>
</evidence>
<dbReference type="GO" id="GO:0006511">
    <property type="term" value="P:ubiquitin-dependent protein catabolic process"/>
    <property type="evidence" value="ECO:0007669"/>
    <property type="project" value="UniProtKB-UniRule"/>
</dbReference>
<dbReference type="SUPFAM" id="SSF54001">
    <property type="entry name" value="Cysteine proteinases"/>
    <property type="match status" value="1"/>
</dbReference>
<feature type="site" description="Transition state stabilizer" evidence="7">
    <location>
        <position position="114"/>
    </location>
</feature>
<dbReference type="InterPro" id="IPR038765">
    <property type="entry name" value="Papain-like_cys_pep_sf"/>
</dbReference>
<dbReference type="Pfam" id="PF01088">
    <property type="entry name" value="Peptidase_C12"/>
    <property type="match status" value="1"/>
</dbReference>
<dbReference type="GO" id="GO:0004843">
    <property type="term" value="F:cysteine-type deubiquitinase activity"/>
    <property type="evidence" value="ECO:0007669"/>
    <property type="project" value="UniProtKB-UniRule"/>
</dbReference>
<evidence type="ECO:0000256" key="1">
    <source>
        <dbReference type="ARBA" id="ARBA00000707"/>
    </source>
</evidence>
<keyword evidence="4 7" id="KW-0833">Ubl conjugation pathway</keyword>
<organism evidence="11 12">
    <name type="scientific">Cavenderia fasciculata</name>
    <name type="common">Slime mold</name>
    <name type="synonym">Dictyostelium fasciculatum</name>
    <dbReference type="NCBI Taxonomy" id="261658"/>
    <lineage>
        <taxon>Eukaryota</taxon>
        <taxon>Amoebozoa</taxon>
        <taxon>Evosea</taxon>
        <taxon>Eumycetozoa</taxon>
        <taxon>Dictyostelia</taxon>
        <taxon>Acytosteliales</taxon>
        <taxon>Cavenderiaceae</taxon>
        <taxon>Cavenderia</taxon>
    </lineage>
</organism>
<dbReference type="GO" id="GO:0016579">
    <property type="term" value="P:protein deubiquitination"/>
    <property type="evidence" value="ECO:0007669"/>
    <property type="project" value="TreeGrafter"/>
</dbReference>
<comment type="catalytic activity">
    <reaction evidence="1 7 8">
        <text>Thiol-dependent hydrolysis of ester, thioester, amide, peptide and isopeptide bonds formed by the C-terminal Gly of ubiquitin (a 76-residue protein attached to proteins as an intracellular targeting signal).</text>
        <dbReference type="EC" id="3.4.19.12"/>
    </reaction>
</comment>
<evidence type="ECO:0000313" key="12">
    <source>
        <dbReference type="Proteomes" id="UP000007797"/>
    </source>
</evidence>
<proteinExistence type="inferred from homology"/>
<evidence type="ECO:0000259" key="10">
    <source>
        <dbReference type="PROSITE" id="PS52048"/>
    </source>
</evidence>
<feature type="region of interest" description="Disordered" evidence="9">
    <location>
        <begin position="1"/>
        <end position="22"/>
    </location>
</feature>
<dbReference type="MEROPS" id="C12.A11"/>
<dbReference type="FunFam" id="3.40.532.10:FF:000006">
    <property type="entry name" value="Ubiquitin carboxyl-terminal hydrolase"/>
    <property type="match status" value="1"/>
</dbReference>
<comment type="similarity">
    <text evidence="2 7 8">Belongs to the peptidase C12 family.</text>
</comment>
<accession>F4PYQ1</accession>
<feature type="active site" description="Proton donor" evidence="7">
    <location>
        <position position="193"/>
    </location>
</feature>
<dbReference type="RefSeq" id="XP_004357588.1">
    <property type="nucleotide sequence ID" value="XM_004357531.1"/>
</dbReference>
<evidence type="ECO:0000313" key="11">
    <source>
        <dbReference type="EMBL" id="EGG19317.1"/>
    </source>
</evidence>
<evidence type="ECO:0000256" key="7">
    <source>
        <dbReference type="PROSITE-ProRule" id="PRU01393"/>
    </source>
</evidence>
<feature type="site" description="Important for enzyme activity" evidence="7">
    <location>
        <position position="208"/>
    </location>
</feature>
<dbReference type="Proteomes" id="UP000007797">
    <property type="component" value="Unassembled WGS sequence"/>
</dbReference>
<dbReference type="EC" id="3.4.19.12" evidence="8"/>
<feature type="active site" description="Nucleophile" evidence="7">
    <location>
        <position position="120"/>
    </location>
</feature>
<protein>
    <recommendedName>
        <fullName evidence="8">Ubiquitin carboxyl-terminal hydrolase</fullName>
        <ecNumber evidence="8">3.4.19.12</ecNumber>
    </recommendedName>
</protein>
<keyword evidence="12" id="KW-1185">Reference proteome</keyword>
<keyword evidence="5 7" id="KW-0378">Hydrolase</keyword>
<keyword evidence="6 7" id="KW-0788">Thiol protease</keyword>